<organism evidence="1">
    <name type="scientific">gut metagenome</name>
    <dbReference type="NCBI Taxonomy" id="749906"/>
    <lineage>
        <taxon>unclassified sequences</taxon>
        <taxon>metagenomes</taxon>
        <taxon>organismal metagenomes</taxon>
    </lineage>
</organism>
<protein>
    <submittedName>
        <fullName evidence="1">Uncharacterized protein</fullName>
    </submittedName>
</protein>
<name>J9G350_9ZZZZ</name>
<sequence length="77" mass="8862">MNSDCKDRYFENIIHANNDNMRNITNKMAFPQRIKKDGISPIIFLTFSLRSSICSCSNLAFSFISSYFPIIQFPSSN</sequence>
<dbReference type="EMBL" id="AMCI01002878">
    <property type="protein sequence ID" value="EJX01617.1"/>
    <property type="molecule type" value="Genomic_DNA"/>
</dbReference>
<reference evidence="1" key="1">
    <citation type="journal article" date="2012" name="PLoS ONE">
        <title>Gene sets for utilization of primary and secondary nutrition supplies in the distal gut of endangered iberian lynx.</title>
        <authorList>
            <person name="Alcaide M."/>
            <person name="Messina E."/>
            <person name="Richter M."/>
            <person name="Bargiela R."/>
            <person name="Peplies J."/>
            <person name="Huws S.A."/>
            <person name="Newbold C.J."/>
            <person name="Golyshin P.N."/>
            <person name="Simon M.A."/>
            <person name="Lopez G."/>
            <person name="Yakimov M.M."/>
            <person name="Ferrer M."/>
        </authorList>
    </citation>
    <scope>NUCLEOTIDE SEQUENCE</scope>
</reference>
<comment type="caution">
    <text evidence="1">The sequence shown here is derived from an EMBL/GenBank/DDBJ whole genome shotgun (WGS) entry which is preliminary data.</text>
</comment>
<gene>
    <name evidence="1" type="ORF">EVA_10278</name>
</gene>
<proteinExistence type="predicted"/>
<accession>J9G350</accession>
<dbReference type="AlphaFoldDB" id="J9G350"/>
<evidence type="ECO:0000313" key="1">
    <source>
        <dbReference type="EMBL" id="EJX01617.1"/>
    </source>
</evidence>